<keyword evidence="3" id="KW-1185">Reference proteome</keyword>
<evidence type="ECO:0000313" key="2">
    <source>
        <dbReference type="EMBL" id="GKU91997.1"/>
    </source>
</evidence>
<gene>
    <name evidence="2" type="ORF">SLEP1_g5786</name>
</gene>
<sequence>MMEKYSPGDGTSMASLAWAMWSIATFLLKLQLKVSALKTLHADGGTRCSWLSYPLDLSTPSPLTAPGTVLLG</sequence>
<protein>
    <submittedName>
        <fullName evidence="2">Uncharacterized protein</fullName>
    </submittedName>
</protein>
<reference evidence="2 3" key="1">
    <citation type="journal article" date="2021" name="Commun. Biol.">
        <title>The genome of Shorea leprosula (Dipterocarpaceae) highlights the ecological relevance of drought in aseasonal tropical rainforests.</title>
        <authorList>
            <person name="Ng K.K.S."/>
            <person name="Kobayashi M.J."/>
            <person name="Fawcett J.A."/>
            <person name="Hatakeyama M."/>
            <person name="Paape T."/>
            <person name="Ng C.H."/>
            <person name="Ang C.C."/>
            <person name="Tnah L.H."/>
            <person name="Lee C.T."/>
            <person name="Nishiyama T."/>
            <person name="Sese J."/>
            <person name="O'Brien M.J."/>
            <person name="Copetti D."/>
            <person name="Mohd Noor M.I."/>
            <person name="Ong R.C."/>
            <person name="Putra M."/>
            <person name="Sireger I.Z."/>
            <person name="Indrioko S."/>
            <person name="Kosugi Y."/>
            <person name="Izuno A."/>
            <person name="Isagi Y."/>
            <person name="Lee S.L."/>
            <person name="Shimizu K.K."/>
        </authorList>
    </citation>
    <scope>NUCLEOTIDE SEQUENCE [LARGE SCALE GENOMIC DNA]</scope>
    <source>
        <strain evidence="2">214</strain>
    </source>
</reference>
<dbReference type="Proteomes" id="UP001054252">
    <property type="component" value="Unassembled WGS sequence"/>
</dbReference>
<name>A0AAV5I243_9ROSI</name>
<keyword evidence="1" id="KW-0812">Transmembrane</keyword>
<organism evidence="2 3">
    <name type="scientific">Rubroshorea leprosula</name>
    <dbReference type="NCBI Taxonomy" id="152421"/>
    <lineage>
        <taxon>Eukaryota</taxon>
        <taxon>Viridiplantae</taxon>
        <taxon>Streptophyta</taxon>
        <taxon>Embryophyta</taxon>
        <taxon>Tracheophyta</taxon>
        <taxon>Spermatophyta</taxon>
        <taxon>Magnoliopsida</taxon>
        <taxon>eudicotyledons</taxon>
        <taxon>Gunneridae</taxon>
        <taxon>Pentapetalae</taxon>
        <taxon>rosids</taxon>
        <taxon>malvids</taxon>
        <taxon>Malvales</taxon>
        <taxon>Dipterocarpaceae</taxon>
        <taxon>Rubroshorea</taxon>
    </lineage>
</organism>
<evidence type="ECO:0000256" key="1">
    <source>
        <dbReference type="SAM" id="Phobius"/>
    </source>
</evidence>
<keyword evidence="1" id="KW-1133">Transmembrane helix</keyword>
<evidence type="ECO:0000313" key="3">
    <source>
        <dbReference type="Proteomes" id="UP001054252"/>
    </source>
</evidence>
<feature type="transmembrane region" description="Helical" evidence="1">
    <location>
        <begin position="12"/>
        <end position="30"/>
    </location>
</feature>
<proteinExistence type="predicted"/>
<dbReference type="AlphaFoldDB" id="A0AAV5I243"/>
<keyword evidence="1" id="KW-0472">Membrane</keyword>
<dbReference type="EMBL" id="BPVZ01000005">
    <property type="protein sequence ID" value="GKU91997.1"/>
    <property type="molecule type" value="Genomic_DNA"/>
</dbReference>
<accession>A0AAV5I243</accession>
<comment type="caution">
    <text evidence="2">The sequence shown here is derived from an EMBL/GenBank/DDBJ whole genome shotgun (WGS) entry which is preliminary data.</text>
</comment>